<gene>
    <name evidence="2" type="ORF">RHSIM_Rhsim09G0020600</name>
</gene>
<comment type="caution">
    <text evidence="2">The sequence shown here is derived from an EMBL/GenBank/DDBJ whole genome shotgun (WGS) entry which is preliminary data.</text>
</comment>
<accession>A0A834LEK5</accession>
<name>A0A834LEK5_RHOSS</name>
<reference evidence="2" key="1">
    <citation type="submission" date="2019-11" db="EMBL/GenBank/DDBJ databases">
        <authorList>
            <person name="Liu Y."/>
            <person name="Hou J."/>
            <person name="Li T.-Q."/>
            <person name="Guan C.-H."/>
            <person name="Wu X."/>
            <person name="Wu H.-Z."/>
            <person name="Ling F."/>
            <person name="Zhang R."/>
            <person name="Shi X.-G."/>
            <person name="Ren J.-P."/>
            <person name="Chen E.-F."/>
            <person name="Sun J.-M."/>
        </authorList>
    </citation>
    <scope>NUCLEOTIDE SEQUENCE</scope>
    <source>
        <strain evidence="2">Adult_tree_wgs_1</strain>
        <tissue evidence="2">Leaves</tissue>
    </source>
</reference>
<evidence type="ECO:0000313" key="2">
    <source>
        <dbReference type="EMBL" id="KAF7132945.1"/>
    </source>
</evidence>
<sequence length="229" mass="25879">MIGMETVSDCRTATGDTIGKTTKHLASLSLDQFVQMDESEKIEEECDTEILLDDQGCETHGEAEDKKEDTMPTAPNIGMETVCDCRTATGDTIGNTTKHLASLSLDQFVQTDDMKEDTMPADPDVKFFHSYFYFFDPFKTIIFYPPGVELPPPDFVEEVRRPSPREMVFQYAFWQKKKKEREDRILATMGRPCRTCTNGRAFGSSPPWMVLMDVLPVNPMPPRLAPGTE</sequence>
<organism evidence="2 3">
    <name type="scientific">Rhododendron simsii</name>
    <name type="common">Sims's rhododendron</name>
    <dbReference type="NCBI Taxonomy" id="118357"/>
    <lineage>
        <taxon>Eukaryota</taxon>
        <taxon>Viridiplantae</taxon>
        <taxon>Streptophyta</taxon>
        <taxon>Embryophyta</taxon>
        <taxon>Tracheophyta</taxon>
        <taxon>Spermatophyta</taxon>
        <taxon>Magnoliopsida</taxon>
        <taxon>eudicotyledons</taxon>
        <taxon>Gunneridae</taxon>
        <taxon>Pentapetalae</taxon>
        <taxon>asterids</taxon>
        <taxon>Ericales</taxon>
        <taxon>Ericaceae</taxon>
        <taxon>Ericoideae</taxon>
        <taxon>Rhodoreae</taxon>
        <taxon>Rhododendron</taxon>
    </lineage>
</organism>
<dbReference type="AlphaFoldDB" id="A0A834LEK5"/>
<keyword evidence="3" id="KW-1185">Reference proteome</keyword>
<evidence type="ECO:0000313" key="3">
    <source>
        <dbReference type="Proteomes" id="UP000626092"/>
    </source>
</evidence>
<dbReference type="OrthoDB" id="1658499at2759"/>
<evidence type="ECO:0000256" key="1">
    <source>
        <dbReference type="SAM" id="MobiDB-lite"/>
    </source>
</evidence>
<feature type="compositionally biased region" description="Basic and acidic residues" evidence="1">
    <location>
        <begin position="57"/>
        <end position="70"/>
    </location>
</feature>
<proteinExistence type="predicted"/>
<dbReference type="EMBL" id="WJXA01000009">
    <property type="protein sequence ID" value="KAF7132945.1"/>
    <property type="molecule type" value="Genomic_DNA"/>
</dbReference>
<dbReference type="Proteomes" id="UP000626092">
    <property type="component" value="Unassembled WGS sequence"/>
</dbReference>
<protein>
    <submittedName>
        <fullName evidence="2">Uncharacterized protein</fullName>
    </submittedName>
</protein>
<feature type="region of interest" description="Disordered" evidence="1">
    <location>
        <begin position="55"/>
        <end position="75"/>
    </location>
</feature>